<gene>
    <name evidence="10" type="ORF">AXF17_07845</name>
</gene>
<dbReference type="AlphaFoldDB" id="A0A223ATT7"/>
<evidence type="ECO:0000256" key="4">
    <source>
        <dbReference type="ARBA" id="ARBA00022737"/>
    </source>
</evidence>
<evidence type="ECO:0000256" key="3">
    <source>
        <dbReference type="ARBA" id="ARBA00022723"/>
    </source>
</evidence>
<dbReference type="OrthoDB" id="9767754at2"/>
<dbReference type="PANTHER" id="PTHR43034">
    <property type="entry name" value="ION-TRANSLOCATING OXIDOREDUCTASE COMPLEX SUBUNIT C"/>
    <property type="match status" value="1"/>
</dbReference>
<dbReference type="SUPFAM" id="SSF142984">
    <property type="entry name" value="Nqo1 middle domain-like"/>
    <property type="match status" value="1"/>
</dbReference>
<dbReference type="InterPro" id="IPR026902">
    <property type="entry name" value="RnfC_N"/>
</dbReference>
<dbReference type="GO" id="GO:0051539">
    <property type="term" value="F:4 iron, 4 sulfur cluster binding"/>
    <property type="evidence" value="ECO:0007669"/>
    <property type="project" value="UniProtKB-KW"/>
</dbReference>
<evidence type="ECO:0000256" key="5">
    <source>
        <dbReference type="ARBA" id="ARBA00022982"/>
    </source>
</evidence>
<evidence type="ECO:0000256" key="7">
    <source>
        <dbReference type="ARBA" id="ARBA00023014"/>
    </source>
</evidence>
<proteinExistence type="predicted"/>
<evidence type="ECO:0000256" key="6">
    <source>
        <dbReference type="ARBA" id="ARBA00023004"/>
    </source>
</evidence>
<dbReference type="RefSeq" id="WP_094234555.1">
    <property type="nucleotide sequence ID" value="NZ_CP016199.1"/>
</dbReference>
<sequence length="448" mass="48644">MENLQILLRQHVGKPCAPIVKVGDKVKKGTLIAEPTGLGANIFSSAYGVVEEITDEMIVIKPDEEQKDEFVQIEEGTPLEMVKAAGVVGMGGAGFPTAVKLDAHFEDGGYILVNASECEPGLKHNIQQIEEEPEKVIRGVKLCMEISGADKAIVAIKKKNRKAVEILDECLKDEPNISRHLLPDIYPMGEERAVVRECLGIELEPSQLPSAAKSVVINSETCARVAEAVDERKPSFLKHLTVRGKLNGGHDAHVFMDVPVGTSVASLIERAGGIDGEYGEIVMGGAFTGKSTTLEAPITKTTGAILVSMPFLDLHGASMGILVCACGGNYERMQELCKKYNAKEVSLCYCKQAQEMPNGTRKCERPGNCPGQVSNNLQFKKDKCEYVIIGNCSDCSNTVMASGPKMGLKVIHQTDHIMRAVDHPLYRTLRVSKQVDQDLNVVDNVENN</sequence>
<evidence type="ECO:0000256" key="1">
    <source>
        <dbReference type="ARBA" id="ARBA00022448"/>
    </source>
</evidence>
<name>A0A223ATT7_9FIRM</name>
<dbReference type="Pfam" id="PF01512">
    <property type="entry name" value="Complex1_51K"/>
    <property type="match status" value="1"/>
</dbReference>
<dbReference type="InterPro" id="IPR031001">
    <property type="entry name" value="PR_assoc_PrdC"/>
</dbReference>
<accession>A0A223ATT7</accession>
<dbReference type="Pfam" id="PF13375">
    <property type="entry name" value="RnfC_N"/>
    <property type="match status" value="1"/>
</dbReference>
<evidence type="ECO:0000259" key="9">
    <source>
        <dbReference type="Pfam" id="PF13375"/>
    </source>
</evidence>
<keyword evidence="3" id="KW-0479">Metal-binding</keyword>
<dbReference type="GO" id="GO:0009055">
    <property type="term" value="F:electron transfer activity"/>
    <property type="evidence" value="ECO:0007669"/>
    <property type="project" value="InterPro"/>
</dbReference>
<dbReference type="InterPro" id="IPR011538">
    <property type="entry name" value="Nuo51_FMN-bd"/>
</dbReference>
<keyword evidence="5" id="KW-0249">Electron transport</keyword>
<dbReference type="GO" id="GO:0046872">
    <property type="term" value="F:metal ion binding"/>
    <property type="evidence" value="ECO:0007669"/>
    <property type="project" value="UniProtKB-KW"/>
</dbReference>
<keyword evidence="6" id="KW-0408">Iron</keyword>
<keyword evidence="2" id="KW-0004">4Fe-4S</keyword>
<evidence type="ECO:0000256" key="2">
    <source>
        <dbReference type="ARBA" id="ARBA00022485"/>
    </source>
</evidence>
<dbReference type="Proteomes" id="UP000214689">
    <property type="component" value="Chromosome"/>
</dbReference>
<evidence type="ECO:0000259" key="8">
    <source>
        <dbReference type="Pfam" id="PF01512"/>
    </source>
</evidence>
<evidence type="ECO:0000313" key="11">
    <source>
        <dbReference type="Proteomes" id="UP000214689"/>
    </source>
</evidence>
<organism evidence="10 11">
    <name type="scientific">Mogibacterium pumilum</name>
    <dbReference type="NCBI Taxonomy" id="86332"/>
    <lineage>
        <taxon>Bacteria</taxon>
        <taxon>Bacillati</taxon>
        <taxon>Bacillota</taxon>
        <taxon>Clostridia</taxon>
        <taxon>Peptostreptococcales</taxon>
        <taxon>Anaerovoracaceae</taxon>
        <taxon>Mogibacterium</taxon>
    </lineage>
</organism>
<dbReference type="SUPFAM" id="SSF142019">
    <property type="entry name" value="Nqo1 FMN-binding domain-like"/>
    <property type="match status" value="1"/>
</dbReference>
<keyword evidence="11" id="KW-1185">Reference proteome</keyword>
<dbReference type="PANTHER" id="PTHR43034:SF2">
    <property type="entry name" value="ION-TRANSLOCATING OXIDOREDUCTASE COMPLEX SUBUNIT C"/>
    <property type="match status" value="1"/>
</dbReference>
<keyword evidence="1" id="KW-0813">Transport</keyword>
<dbReference type="InterPro" id="IPR010208">
    <property type="entry name" value="Ion_transpt_RnfC/RsxC"/>
</dbReference>
<dbReference type="InterPro" id="IPR037225">
    <property type="entry name" value="Nuo51_FMN-bd_sf"/>
</dbReference>
<keyword evidence="7" id="KW-0411">Iron-sulfur</keyword>
<dbReference type="GO" id="GO:0016020">
    <property type="term" value="C:membrane"/>
    <property type="evidence" value="ECO:0007669"/>
    <property type="project" value="InterPro"/>
</dbReference>
<dbReference type="Gene3D" id="3.40.50.11540">
    <property type="entry name" value="NADH-ubiquinone oxidoreductase 51kDa subunit"/>
    <property type="match status" value="1"/>
</dbReference>
<dbReference type="EMBL" id="CP016199">
    <property type="protein sequence ID" value="ASS38315.1"/>
    <property type="molecule type" value="Genomic_DNA"/>
</dbReference>
<dbReference type="NCBIfam" id="TIGR04481">
    <property type="entry name" value="PR_assoc_PrdC"/>
    <property type="match status" value="1"/>
</dbReference>
<evidence type="ECO:0000313" key="10">
    <source>
        <dbReference type="EMBL" id="ASS38315.1"/>
    </source>
</evidence>
<feature type="domain" description="RnfC Barrel sandwich hybrid" evidence="9">
    <location>
        <begin position="3"/>
        <end position="58"/>
    </location>
</feature>
<protein>
    <submittedName>
        <fullName evidence="10">Proline reductase-associated electron transfer protein PrdC</fullName>
    </submittedName>
</protein>
<reference evidence="11" key="1">
    <citation type="submission" date="2016-05" db="EMBL/GenBank/DDBJ databases">
        <authorList>
            <person name="Holder M.E."/>
            <person name="Ajami N.J."/>
            <person name="Petrosino J.F."/>
        </authorList>
    </citation>
    <scope>NUCLEOTIDE SEQUENCE [LARGE SCALE GENOMIC DNA]</scope>
    <source>
        <strain evidence="11">ATCC 700696</strain>
    </source>
</reference>
<feature type="domain" description="NADH-ubiquinone oxidoreductase 51kDa subunit FMN-binding" evidence="8">
    <location>
        <begin position="82"/>
        <end position="226"/>
    </location>
</feature>
<keyword evidence="4" id="KW-0677">Repeat</keyword>